<keyword evidence="4" id="KW-0496">Mitochondrion</keyword>
<accession>A0A117NH67</accession>
<name>A0A117NH67_PICGL</name>
<feature type="signal peptide" evidence="1">
    <location>
        <begin position="1"/>
        <end position="19"/>
    </location>
</feature>
<geneLocation type="mitochondrion" evidence="4"/>
<keyword evidence="1" id="KW-0732">Signal</keyword>
<dbReference type="AlphaFoldDB" id="A0A117NH67"/>
<dbReference type="EMBL" id="LKAM01000006">
    <property type="protein sequence ID" value="KUM47914.1"/>
    <property type="molecule type" value="Genomic_DNA"/>
</dbReference>
<reference evidence="4" key="1">
    <citation type="journal article" date="2015" name="Genome Biol. Evol.">
        <title>Organellar Genomes of White Spruce (Picea glauca): Assembly and Annotation.</title>
        <authorList>
            <person name="Jackman S.D."/>
            <person name="Warren R.L."/>
            <person name="Gibb E.A."/>
            <person name="Vandervalk B.P."/>
            <person name="Mohamadi H."/>
            <person name="Chu J."/>
            <person name="Raymond A."/>
            <person name="Pleasance S."/>
            <person name="Coope R."/>
            <person name="Wildung M.R."/>
            <person name="Ritland C.E."/>
            <person name="Bousquet J."/>
            <person name="Jones S.J."/>
            <person name="Bohlmann J."/>
            <person name="Birol I."/>
        </authorList>
    </citation>
    <scope>NUCLEOTIDE SEQUENCE [LARGE SCALE GENOMIC DNA]</scope>
    <source>
        <tissue evidence="4">Flushing bud</tissue>
    </source>
</reference>
<evidence type="ECO:0000256" key="1">
    <source>
        <dbReference type="SAM" id="SignalP"/>
    </source>
</evidence>
<dbReference type="EMBL" id="LKAM01000010">
    <property type="protein sequence ID" value="KUM46773.1"/>
    <property type="molecule type" value="Genomic_DNA"/>
</dbReference>
<proteinExistence type="predicted"/>
<comment type="caution">
    <text evidence="4">The sequence shown here is derived from an EMBL/GenBank/DDBJ whole genome shotgun (WGS) entry which is preliminary data.</text>
</comment>
<feature type="chain" id="PRO_5011871799" evidence="1">
    <location>
        <begin position="20"/>
        <end position="34"/>
    </location>
</feature>
<evidence type="ECO:0000313" key="2">
    <source>
        <dbReference type="EMBL" id="KUM46773.1"/>
    </source>
</evidence>
<protein>
    <submittedName>
        <fullName evidence="4">Uncharacterized protein</fullName>
    </submittedName>
</protein>
<evidence type="ECO:0000313" key="3">
    <source>
        <dbReference type="EMBL" id="KUM47914.1"/>
    </source>
</evidence>
<evidence type="ECO:0000313" key="4">
    <source>
        <dbReference type="EMBL" id="KUM47915.1"/>
    </source>
</evidence>
<sequence length="34" mass="3738">MLPLLLVLVVLTQVHVVVTQAVVVTQVVDKPEQE</sequence>
<gene>
    <name evidence="2" type="ORF">ABT39_MTgene1455</name>
    <name evidence="3" type="ORF">ABT39_MTgene4909</name>
    <name evidence="4" type="ORF">ABT39_MTgene4910</name>
</gene>
<dbReference type="EMBL" id="LKAM01000006">
    <property type="protein sequence ID" value="KUM47915.1"/>
    <property type="molecule type" value="Genomic_DNA"/>
</dbReference>
<organism evidence="4">
    <name type="scientific">Picea glauca</name>
    <name type="common">White spruce</name>
    <name type="synonym">Pinus glauca</name>
    <dbReference type="NCBI Taxonomy" id="3330"/>
    <lineage>
        <taxon>Eukaryota</taxon>
        <taxon>Viridiplantae</taxon>
        <taxon>Streptophyta</taxon>
        <taxon>Embryophyta</taxon>
        <taxon>Tracheophyta</taxon>
        <taxon>Spermatophyta</taxon>
        <taxon>Pinopsida</taxon>
        <taxon>Pinidae</taxon>
        <taxon>Conifers I</taxon>
        <taxon>Pinales</taxon>
        <taxon>Pinaceae</taxon>
        <taxon>Picea</taxon>
    </lineage>
</organism>